<evidence type="ECO:0000256" key="5">
    <source>
        <dbReference type="ARBA" id="ARBA00023136"/>
    </source>
</evidence>
<accession>A0ABV7YYJ8</accession>
<evidence type="ECO:0000256" key="4">
    <source>
        <dbReference type="ARBA" id="ARBA00022989"/>
    </source>
</evidence>
<keyword evidence="9" id="KW-1185">Reference proteome</keyword>
<comment type="caution">
    <text evidence="8">The sequence shown here is derived from an EMBL/GenBank/DDBJ whole genome shotgun (WGS) entry which is preliminary data.</text>
</comment>
<proteinExistence type="inferred from homology"/>
<keyword evidence="4 6" id="KW-1133">Transmembrane helix</keyword>
<dbReference type="PANTHER" id="PTHR38459">
    <property type="entry name" value="PROPHAGE BACTOPRENOL-LINKED GLUCOSE TRANSLOCASE HOMOLOG"/>
    <property type="match status" value="1"/>
</dbReference>
<evidence type="ECO:0000256" key="6">
    <source>
        <dbReference type="SAM" id="Phobius"/>
    </source>
</evidence>
<gene>
    <name evidence="8" type="ORF">ACFOOI_11450</name>
</gene>
<evidence type="ECO:0000313" key="9">
    <source>
        <dbReference type="Proteomes" id="UP001595616"/>
    </source>
</evidence>
<feature type="transmembrane region" description="Helical" evidence="6">
    <location>
        <begin position="73"/>
        <end position="92"/>
    </location>
</feature>
<feature type="transmembrane region" description="Helical" evidence="6">
    <location>
        <begin position="104"/>
        <end position="122"/>
    </location>
</feature>
<comment type="subcellular location">
    <subcellularLocation>
        <location evidence="1">Membrane</location>
        <topology evidence="1">Multi-pass membrane protein</topology>
    </subcellularLocation>
</comment>
<evidence type="ECO:0000256" key="2">
    <source>
        <dbReference type="ARBA" id="ARBA00009399"/>
    </source>
</evidence>
<dbReference type="RefSeq" id="WP_379838110.1">
    <property type="nucleotide sequence ID" value="NZ_JBHRYQ010000001.1"/>
</dbReference>
<evidence type="ECO:0000313" key="8">
    <source>
        <dbReference type="EMBL" id="MFC3811268.1"/>
    </source>
</evidence>
<feature type="domain" description="GtrA/DPMS transmembrane" evidence="7">
    <location>
        <begin position="8"/>
        <end position="123"/>
    </location>
</feature>
<name>A0ABV7YYJ8_9BACT</name>
<dbReference type="PANTHER" id="PTHR38459:SF1">
    <property type="entry name" value="PROPHAGE BACTOPRENOL-LINKED GLUCOSE TRANSLOCASE HOMOLOG"/>
    <property type="match status" value="1"/>
</dbReference>
<protein>
    <submittedName>
        <fullName evidence="8">GtrA family protein</fullName>
    </submittedName>
</protein>
<dbReference type="InterPro" id="IPR051401">
    <property type="entry name" value="GtrA_CellWall_Glycosyl"/>
</dbReference>
<reference evidence="9" key="1">
    <citation type="journal article" date="2019" name="Int. J. Syst. Evol. Microbiol.">
        <title>The Global Catalogue of Microorganisms (GCM) 10K type strain sequencing project: providing services to taxonomists for standard genome sequencing and annotation.</title>
        <authorList>
            <consortium name="The Broad Institute Genomics Platform"/>
            <consortium name="The Broad Institute Genome Sequencing Center for Infectious Disease"/>
            <person name="Wu L."/>
            <person name="Ma J."/>
        </authorList>
    </citation>
    <scope>NUCLEOTIDE SEQUENCE [LARGE SCALE GENOMIC DNA]</scope>
    <source>
        <strain evidence="9">CECT 7956</strain>
    </source>
</reference>
<dbReference type="InterPro" id="IPR007267">
    <property type="entry name" value="GtrA_DPMS_TM"/>
</dbReference>
<feature type="transmembrane region" description="Helical" evidence="6">
    <location>
        <begin position="36"/>
        <end position="53"/>
    </location>
</feature>
<sequence>MLLLKITKFALVGLIGVAVDFSTTYFCKEKLSINKYIANIFGFILAATANFLVNKYWTFSDHSTVTFTQYFKYVSVASTGLLINQLVIVILHEKLKWEFYWSKISANLLVTLWNFLLIFFLVF</sequence>
<evidence type="ECO:0000256" key="3">
    <source>
        <dbReference type="ARBA" id="ARBA00022692"/>
    </source>
</evidence>
<dbReference type="EMBL" id="JBHRYQ010000001">
    <property type="protein sequence ID" value="MFC3811268.1"/>
    <property type="molecule type" value="Genomic_DNA"/>
</dbReference>
<dbReference type="Proteomes" id="UP001595616">
    <property type="component" value="Unassembled WGS sequence"/>
</dbReference>
<comment type="similarity">
    <text evidence="2">Belongs to the GtrA family.</text>
</comment>
<dbReference type="Pfam" id="PF04138">
    <property type="entry name" value="GtrA_DPMS_TM"/>
    <property type="match status" value="1"/>
</dbReference>
<organism evidence="8 9">
    <name type="scientific">Lacihabitans lacunae</name>
    <dbReference type="NCBI Taxonomy" id="1028214"/>
    <lineage>
        <taxon>Bacteria</taxon>
        <taxon>Pseudomonadati</taxon>
        <taxon>Bacteroidota</taxon>
        <taxon>Cytophagia</taxon>
        <taxon>Cytophagales</taxon>
        <taxon>Leadbetterellaceae</taxon>
        <taxon>Lacihabitans</taxon>
    </lineage>
</organism>
<keyword evidence="3 6" id="KW-0812">Transmembrane</keyword>
<evidence type="ECO:0000259" key="7">
    <source>
        <dbReference type="Pfam" id="PF04138"/>
    </source>
</evidence>
<evidence type="ECO:0000256" key="1">
    <source>
        <dbReference type="ARBA" id="ARBA00004141"/>
    </source>
</evidence>
<keyword evidence="5 6" id="KW-0472">Membrane</keyword>